<keyword evidence="5" id="KW-1185">Reference proteome</keyword>
<dbReference type="RefSeq" id="WP_220144405.1">
    <property type="nucleotide sequence ID" value="NZ_JAHXZI010000007.1"/>
</dbReference>
<dbReference type="PANTHER" id="PTHR42748:SF7">
    <property type="entry name" value="NMRA LIKE REDOX SENSOR 1-RELATED"/>
    <property type="match status" value="1"/>
</dbReference>
<sequence length="307" mass="32853">MTTDHKAKVLVTGATGMQGGAVAHALLRAGHPVTAFVRDPSSAPAQALAAQGAVLATGDLEDVASLKAASAGHDAVFSVQLAGIDPADPAEIRQAGNIVTAAQSAGITQLLHTSVSATGWRTQHPDIEVTDPVMKEYWNQKEETEDVIRRSGLPRWTIFKPAWYMENFLPPRRDYMAPDLPKGKLVTAMNPQTELALICADDLGAAVAAAVAEPDRFHEAEIEMAGDALTYPQMAEILSQVTGREITIDFISLEEATQRFGTSAAFGDVFNDRVGYPARPHHAAAYGLSTTTFAQWAARQDWSTMTA</sequence>
<proteinExistence type="inferred from homology"/>
<dbReference type="InterPro" id="IPR051164">
    <property type="entry name" value="NmrA-like_oxidored"/>
</dbReference>
<evidence type="ECO:0000313" key="5">
    <source>
        <dbReference type="Proteomes" id="UP001519863"/>
    </source>
</evidence>
<reference evidence="4 5" key="1">
    <citation type="journal article" date="2013" name="Antonie Van Leeuwenhoek">
        <title>Actinoplanes hulinensis sp. nov., a novel actinomycete isolated from soybean root (Glycine max (L.) Merr).</title>
        <authorList>
            <person name="Shen Y."/>
            <person name="Liu C."/>
            <person name="Wang X."/>
            <person name="Zhao J."/>
            <person name="Jia F."/>
            <person name="Zhang Y."/>
            <person name="Wang L."/>
            <person name="Yang D."/>
            <person name="Xiang W."/>
        </authorList>
    </citation>
    <scope>NUCLEOTIDE SEQUENCE [LARGE SCALE GENOMIC DNA]</scope>
    <source>
        <strain evidence="4 5">NEAU-M9</strain>
    </source>
</reference>
<dbReference type="Pfam" id="PF05368">
    <property type="entry name" value="NmrA"/>
    <property type="match status" value="1"/>
</dbReference>
<dbReference type="Proteomes" id="UP001519863">
    <property type="component" value="Unassembled WGS sequence"/>
</dbReference>
<dbReference type="SUPFAM" id="SSF51735">
    <property type="entry name" value="NAD(P)-binding Rossmann-fold domains"/>
    <property type="match status" value="1"/>
</dbReference>
<dbReference type="InterPro" id="IPR008030">
    <property type="entry name" value="NmrA-like"/>
</dbReference>
<comment type="caution">
    <text evidence="4">The sequence shown here is derived from an EMBL/GenBank/DDBJ whole genome shotgun (WGS) entry which is preliminary data.</text>
</comment>
<dbReference type="PANTHER" id="PTHR42748">
    <property type="entry name" value="NITROGEN METABOLITE REPRESSION PROTEIN NMRA FAMILY MEMBER"/>
    <property type="match status" value="1"/>
</dbReference>
<feature type="domain" description="NmrA-like" evidence="3">
    <location>
        <begin position="6"/>
        <end position="259"/>
    </location>
</feature>
<keyword evidence="2" id="KW-0521">NADP</keyword>
<evidence type="ECO:0000256" key="2">
    <source>
        <dbReference type="ARBA" id="ARBA00022857"/>
    </source>
</evidence>
<evidence type="ECO:0000259" key="3">
    <source>
        <dbReference type="Pfam" id="PF05368"/>
    </source>
</evidence>
<evidence type="ECO:0000313" key="4">
    <source>
        <dbReference type="EMBL" id="MBW6434930.1"/>
    </source>
</evidence>
<dbReference type="EMBL" id="JAHXZI010000007">
    <property type="protein sequence ID" value="MBW6434930.1"/>
    <property type="molecule type" value="Genomic_DNA"/>
</dbReference>
<gene>
    <name evidence="4" type="ORF">KZ829_14400</name>
</gene>
<organism evidence="4 5">
    <name type="scientific">Actinoplanes hulinensis</name>
    <dbReference type="NCBI Taxonomy" id="1144547"/>
    <lineage>
        <taxon>Bacteria</taxon>
        <taxon>Bacillati</taxon>
        <taxon>Actinomycetota</taxon>
        <taxon>Actinomycetes</taxon>
        <taxon>Micromonosporales</taxon>
        <taxon>Micromonosporaceae</taxon>
        <taxon>Actinoplanes</taxon>
    </lineage>
</organism>
<accession>A0ABS7B1S1</accession>
<evidence type="ECO:0000256" key="1">
    <source>
        <dbReference type="ARBA" id="ARBA00006328"/>
    </source>
</evidence>
<dbReference type="Gene3D" id="3.40.50.720">
    <property type="entry name" value="NAD(P)-binding Rossmann-like Domain"/>
    <property type="match status" value="1"/>
</dbReference>
<protein>
    <submittedName>
        <fullName evidence="4">NmrA family NAD(P)-binding protein</fullName>
    </submittedName>
</protein>
<dbReference type="InterPro" id="IPR036291">
    <property type="entry name" value="NAD(P)-bd_dom_sf"/>
</dbReference>
<comment type="similarity">
    <text evidence="1">Belongs to the NmrA-type oxidoreductase family.</text>
</comment>
<name>A0ABS7B1S1_9ACTN</name>